<reference evidence="1" key="1">
    <citation type="submission" date="2020-03" db="EMBL/GenBank/DDBJ databases">
        <title>The deep terrestrial virosphere.</title>
        <authorList>
            <person name="Holmfeldt K."/>
            <person name="Nilsson E."/>
            <person name="Simone D."/>
            <person name="Lopez-Fernandez M."/>
            <person name="Wu X."/>
            <person name="de Brujin I."/>
            <person name="Lundin D."/>
            <person name="Andersson A."/>
            <person name="Bertilsson S."/>
            <person name="Dopson M."/>
        </authorList>
    </citation>
    <scope>NUCLEOTIDE SEQUENCE</scope>
    <source>
        <strain evidence="3">MM171A00166</strain>
        <strain evidence="5">MM415A00140</strain>
        <strain evidence="2">MM415B00227</strain>
        <strain evidence="1">TM448A00134</strain>
        <strain evidence="4">TM448B00166</strain>
    </source>
</reference>
<dbReference type="EMBL" id="MT145197">
    <property type="protein sequence ID" value="QJI05256.1"/>
    <property type="molecule type" value="Genomic_DNA"/>
</dbReference>
<dbReference type="AlphaFoldDB" id="A0A6H1Z9Y9"/>
<proteinExistence type="predicted"/>
<dbReference type="EMBL" id="MT143979">
    <property type="protein sequence ID" value="QJA44713.1"/>
    <property type="molecule type" value="Genomic_DNA"/>
</dbReference>
<dbReference type="EMBL" id="MT143701">
    <property type="protein sequence ID" value="QJB00814.1"/>
    <property type="molecule type" value="Genomic_DNA"/>
</dbReference>
<organism evidence="1">
    <name type="scientific">viral metagenome</name>
    <dbReference type="NCBI Taxonomy" id="1070528"/>
    <lineage>
        <taxon>unclassified sequences</taxon>
        <taxon>metagenomes</taxon>
        <taxon>organismal metagenomes</taxon>
    </lineage>
</organism>
<evidence type="ECO:0000313" key="1">
    <source>
        <dbReference type="EMBL" id="QJA44713.1"/>
    </source>
</evidence>
<protein>
    <submittedName>
        <fullName evidence="1">Uncharacterized protein</fullName>
    </submittedName>
</protein>
<accession>A0A6H1Z9Y9</accession>
<dbReference type="EMBL" id="MT141570">
    <property type="protein sequence ID" value="QJA67408.1"/>
    <property type="molecule type" value="Genomic_DNA"/>
</dbReference>
<name>A0A6H1Z9Y9_9ZZZZ</name>
<evidence type="ECO:0000313" key="3">
    <source>
        <dbReference type="EMBL" id="QJB00814.1"/>
    </source>
</evidence>
<evidence type="ECO:0000313" key="2">
    <source>
        <dbReference type="EMBL" id="QJA67408.1"/>
    </source>
</evidence>
<gene>
    <name evidence="3" type="ORF">MM171A00166_0057</name>
    <name evidence="5" type="ORF">MM415A00140_0006</name>
    <name evidence="2" type="ORF">MM415B00227_0070</name>
    <name evidence="1" type="ORF">TM448A00134_0047</name>
    <name evidence="4" type="ORF">TM448B00166_0054</name>
</gene>
<evidence type="ECO:0000313" key="5">
    <source>
        <dbReference type="EMBL" id="QJI05256.1"/>
    </source>
</evidence>
<evidence type="ECO:0000313" key="4">
    <source>
        <dbReference type="EMBL" id="QJH94010.1"/>
    </source>
</evidence>
<sequence length="53" mass="5936">MRLHVRVSKNSDNSIKHELVDEAGNKLGDVSKADIISMAMQFVSSLRYDDGEK</sequence>
<dbReference type="EMBL" id="MT144594">
    <property type="protein sequence ID" value="QJH94010.1"/>
    <property type="molecule type" value="Genomic_DNA"/>
</dbReference>